<feature type="signal peptide" evidence="1">
    <location>
        <begin position="1"/>
        <end position="23"/>
    </location>
</feature>
<keyword evidence="1" id="KW-0472">Membrane</keyword>
<dbReference type="STRING" id="314265.R2601_24335"/>
<protein>
    <recommendedName>
        <fullName evidence="1">LPS-assembly protein LptD</fullName>
    </recommendedName>
</protein>
<dbReference type="PANTHER" id="PTHR30189">
    <property type="entry name" value="LPS-ASSEMBLY PROTEIN"/>
    <property type="match status" value="1"/>
</dbReference>
<reference evidence="3 4" key="1">
    <citation type="journal article" date="2010" name="J. Bacteriol.">
        <title>Genome sequences of Pelagibaca bermudensis HTCC2601T and Maritimibacter alkaliphilus HTCC2654T, the type strains of two marine Roseobacter genera.</title>
        <authorList>
            <person name="Thrash J.C."/>
            <person name="Cho J.C."/>
            <person name="Ferriera S."/>
            <person name="Johnson J."/>
            <person name="Vergin K.L."/>
            <person name="Giovannoni S.J."/>
        </authorList>
    </citation>
    <scope>NUCLEOTIDE SEQUENCE [LARGE SCALE GENOMIC DNA]</scope>
    <source>
        <strain evidence="4">DSM 26914 / JCM 13377 / KCTC 12554 / HTCC2601</strain>
    </source>
</reference>
<feature type="domain" description="LptD C-terminal" evidence="2">
    <location>
        <begin position="283"/>
        <end position="633"/>
    </location>
</feature>
<evidence type="ECO:0000256" key="1">
    <source>
        <dbReference type="HAMAP-Rule" id="MF_01411"/>
    </source>
</evidence>
<comment type="similarity">
    <text evidence="1">Belongs to the LptD family.</text>
</comment>
<dbReference type="Proteomes" id="UP000006230">
    <property type="component" value="Unassembled WGS sequence"/>
</dbReference>
<dbReference type="EMBL" id="AATQ01000041">
    <property type="protein sequence ID" value="EAU44653.1"/>
    <property type="molecule type" value="Genomic_DNA"/>
</dbReference>
<dbReference type="InterPro" id="IPR020889">
    <property type="entry name" value="LipoPS_assembly_LptD"/>
</dbReference>
<comment type="caution">
    <text evidence="1">Lacks conserved residue(s) required for the propagation of feature annotation.</text>
</comment>
<comment type="subcellular location">
    <subcellularLocation>
        <location evidence="1">Cell outer membrane</location>
    </subcellularLocation>
</comment>
<evidence type="ECO:0000313" key="3">
    <source>
        <dbReference type="EMBL" id="EAU44653.1"/>
    </source>
</evidence>
<evidence type="ECO:0000313" key="4">
    <source>
        <dbReference type="Proteomes" id="UP000006230"/>
    </source>
</evidence>
<dbReference type="OrthoDB" id="9760225at2"/>
<sequence precursor="true">MKTARAAWLAALLAMTAPAPLLAQTVTVAADASDEGSEPALLVADQVFVEDGSRLVATGNVEALHDGIRLSATRILFDQDAGLLTIEGPIRITDEAGNQLLADAAEMEEGLRNGLLSGARMVMDDQLQLAAVEAQRVGGRYTQLSRVAVTSCQVCGRNETPLWQIRADRVIHDQDARQLYFEGAQLRVLDVPILWVPQLRLPDPTLERARGFLTPTLRSTSLLGTGLRLPYFIPIGDHQDLTLTPYLSSETRTLEARYRRAFTYGNIELNGAITKDSLLPGDTRGYFFAAGEFALRNGFRFDFDIETVSDDSYFNDYDYGDNERLDSAFTLSRARRDDFFSTDLIYYETLRAAEDDETQPSVMVNTEYERRFFPDRIGGEFRLGAILHGHYRRSDLDIDSDDEDSVVDGRDMARLSAEASWRRRWTLAGGLRLGVLGQLWADRYAVWDDASADAEASQLTPGASVELRWPLVNRQAFGGRSLLEPVAQVGWIGGDRPNIPNDESTRVEFDEANLLSLSRFPASDRHERGLVGAAGLRWQHQAPTGWTAGVTVGRVWREQVDDDFGRSSGLDGKTSDWLISGGFANPLGLSLSARGLLDSNGEFDKGEARASWFNDRTELDASYLLLLADPLEDRDESQAEWRFEGRYRISRHWTGSGEWRYDLADRRVDRAGLGLQYRNECVQVEASVLRRFASSTNLEPSTEFDLTVALTGFGTAASDKEYRRTCK</sequence>
<keyword evidence="1" id="KW-0998">Cell outer membrane</keyword>
<dbReference type="Pfam" id="PF04453">
    <property type="entry name" value="LptD"/>
    <property type="match status" value="1"/>
</dbReference>
<dbReference type="GeneID" id="92505149"/>
<comment type="caution">
    <text evidence="3">The sequence shown here is derived from an EMBL/GenBank/DDBJ whole genome shotgun (WGS) entry which is preliminary data.</text>
</comment>
<comment type="function">
    <text evidence="1">Involved in the assembly of lipopolysaccharide (LPS) at the surface of the outer membrane.</text>
</comment>
<feature type="chain" id="PRO_5009018824" description="LPS-assembly protein LptD" evidence="1">
    <location>
        <begin position="24"/>
        <end position="727"/>
    </location>
</feature>
<dbReference type="RefSeq" id="WP_007800295.1">
    <property type="nucleotide sequence ID" value="NZ_DS022276.1"/>
</dbReference>
<dbReference type="AlphaFoldDB" id="Q0FKB2"/>
<organism evidence="3 4">
    <name type="scientific">Salipiger bermudensis (strain DSM 26914 / JCM 13377 / KCTC 12554 / HTCC2601)</name>
    <name type="common">Pelagibaca bermudensis</name>
    <dbReference type="NCBI Taxonomy" id="314265"/>
    <lineage>
        <taxon>Bacteria</taxon>
        <taxon>Pseudomonadati</taxon>
        <taxon>Pseudomonadota</taxon>
        <taxon>Alphaproteobacteria</taxon>
        <taxon>Rhodobacterales</taxon>
        <taxon>Roseobacteraceae</taxon>
        <taxon>Salipiger</taxon>
    </lineage>
</organism>
<dbReference type="InterPro" id="IPR050218">
    <property type="entry name" value="LptD"/>
</dbReference>
<dbReference type="GO" id="GO:0015920">
    <property type="term" value="P:lipopolysaccharide transport"/>
    <property type="evidence" value="ECO:0007669"/>
    <property type="project" value="InterPro"/>
</dbReference>
<dbReference type="GO" id="GO:0043165">
    <property type="term" value="P:Gram-negative-bacterium-type cell outer membrane assembly"/>
    <property type="evidence" value="ECO:0007669"/>
    <property type="project" value="UniProtKB-UniRule"/>
</dbReference>
<dbReference type="eggNOG" id="COG1452">
    <property type="taxonomic scope" value="Bacteria"/>
</dbReference>
<dbReference type="HAMAP" id="MF_01411">
    <property type="entry name" value="LPS_assembly_LptD"/>
    <property type="match status" value="1"/>
</dbReference>
<gene>
    <name evidence="1" type="primary">lptD</name>
    <name evidence="3" type="ORF">R2601_24335</name>
</gene>
<dbReference type="GO" id="GO:1990351">
    <property type="term" value="C:transporter complex"/>
    <property type="evidence" value="ECO:0007669"/>
    <property type="project" value="TreeGrafter"/>
</dbReference>
<dbReference type="GO" id="GO:0009279">
    <property type="term" value="C:cell outer membrane"/>
    <property type="evidence" value="ECO:0007669"/>
    <property type="project" value="UniProtKB-SubCell"/>
</dbReference>
<evidence type="ECO:0000259" key="2">
    <source>
        <dbReference type="Pfam" id="PF04453"/>
    </source>
</evidence>
<accession>Q0FKB2</accession>
<name>Q0FKB2_SALBH</name>
<dbReference type="HOGENOM" id="CLU_009039_3_0_5"/>
<keyword evidence="4" id="KW-1185">Reference proteome</keyword>
<keyword evidence="1" id="KW-0732">Signal</keyword>
<proteinExistence type="inferred from homology"/>
<dbReference type="PANTHER" id="PTHR30189:SF1">
    <property type="entry name" value="LPS-ASSEMBLY PROTEIN LPTD"/>
    <property type="match status" value="1"/>
</dbReference>
<comment type="subunit">
    <text evidence="1">Component of the lipopolysaccharide transport and assembly complex.</text>
</comment>
<dbReference type="InterPro" id="IPR007543">
    <property type="entry name" value="LptD_C"/>
</dbReference>